<dbReference type="InterPro" id="IPR000867">
    <property type="entry name" value="IGFBP-like"/>
</dbReference>
<name>A0AAW0XU29_CHEQU</name>
<accession>A0AAW0XU29</accession>
<keyword evidence="2" id="KW-0964">Secreted</keyword>
<feature type="domain" description="IGFBP N-terminal" evidence="6">
    <location>
        <begin position="25"/>
        <end position="98"/>
    </location>
</feature>
<evidence type="ECO:0000256" key="1">
    <source>
        <dbReference type="ARBA" id="ARBA00004613"/>
    </source>
</evidence>
<feature type="chain" id="PRO_5043855732" description="IGFBP N-terminal domain-containing protein" evidence="5">
    <location>
        <begin position="27"/>
        <end position="109"/>
    </location>
</feature>
<reference evidence="7 8" key="1">
    <citation type="journal article" date="2024" name="BMC Genomics">
        <title>Genome assembly of redclaw crayfish (Cherax quadricarinatus) provides insights into its immune adaptation and hypoxia tolerance.</title>
        <authorList>
            <person name="Liu Z."/>
            <person name="Zheng J."/>
            <person name="Li H."/>
            <person name="Fang K."/>
            <person name="Wang S."/>
            <person name="He J."/>
            <person name="Zhou D."/>
            <person name="Weng S."/>
            <person name="Chi M."/>
            <person name="Gu Z."/>
            <person name="He J."/>
            <person name="Li F."/>
            <person name="Wang M."/>
        </authorList>
    </citation>
    <scope>NUCLEOTIDE SEQUENCE [LARGE SCALE GENOMIC DNA]</scope>
    <source>
        <strain evidence="7">ZL_2023a</strain>
    </source>
</reference>
<comment type="caution">
    <text evidence="7">The sequence shown here is derived from an EMBL/GenBank/DDBJ whole genome shotgun (WGS) entry which is preliminary data.</text>
</comment>
<dbReference type="InterPro" id="IPR009030">
    <property type="entry name" value="Growth_fac_rcpt_cys_sf"/>
</dbReference>
<dbReference type="PANTHER" id="PTHR14186">
    <property type="entry name" value="INSULIN-LIKE GROWTH FACTOR BINDING PROTEIN-RELATED"/>
    <property type="match status" value="1"/>
</dbReference>
<feature type="signal peptide" evidence="5">
    <location>
        <begin position="1"/>
        <end position="26"/>
    </location>
</feature>
<dbReference type="GO" id="GO:0005576">
    <property type="term" value="C:extracellular region"/>
    <property type="evidence" value="ECO:0007669"/>
    <property type="project" value="UniProtKB-SubCell"/>
</dbReference>
<keyword evidence="3 5" id="KW-0732">Signal</keyword>
<dbReference type="InterPro" id="IPR011390">
    <property type="entry name" value="IGFBP_rP_mac25"/>
</dbReference>
<dbReference type="EMBL" id="JARKIK010000024">
    <property type="protein sequence ID" value="KAK8743478.1"/>
    <property type="molecule type" value="Genomic_DNA"/>
</dbReference>
<dbReference type="PANTHER" id="PTHR14186:SF20">
    <property type="entry name" value="CYSTEINE-RICH MOTOR NEURON 1 PROTEIN-LIKE"/>
    <property type="match status" value="1"/>
</dbReference>
<evidence type="ECO:0000256" key="5">
    <source>
        <dbReference type="SAM" id="SignalP"/>
    </source>
</evidence>
<dbReference type="GO" id="GO:0005520">
    <property type="term" value="F:insulin-like growth factor binding"/>
    <property type="evidence" value="ECO:0007669"/>
    <property type="project" value="InterPro"/>
</dbReference>
<dbReference type="Proteomes" id="UP001445076">
    <property type="component" value="Unassembled WGS sequence"/>
</dbReference>
<feature type="non-terminal residue" evidence="7">
    <location>
        <position position="1"/>
    </location>
</feature>
<dbReference type="GO" id="GO:0009966">
    <property type="term" value="P:regulation of signal transduction"/>
    <property type="evidence" value="ECO:0007669"/>
    <property type="project" value="TreeGrafter"/>
</dbReference>
<dbReference type="Pfam" id="PF00219">
    <property type="entry name" value="IGFBP"/>
    <property type="match status" value="1"/>
</dbReference>
<proteinExistence type="predicted"/>
<evidence type="ECO:0000313" key="8">
    <source>
        <dbReference type="Proteomes" id="UP001445076"/>
    </source>
</evidence>
<protein>
    <recommendedName>
        <fullName evidence="6">IGFBP N-terminal domain-containing protein</fullName>
    </recommendedName>
</protein>
<dbReference type="PROSITE" id="PS51323">
    <property type="entry name" value="IGFBP_N_2"/>
    <property type="match status" value="1"/>
</dbReference>
<keyword evidence="4" id="KW-1015">Disulfide bond</keyword>
<evidence type="ECO:0000259" key="6">
    <source>
        <dbReference type="PROSITE" id="PS51323"/>
    </source>
</evidence>
<evidence type="ECO:0000256" key="3">
    <source>
        <dbReference type="ARBA" id="ARBA00022729"/>
    </source>
</evidence>
<dbReference type="SMART" id="SM00121">
    <property type="entry name" value="IB"/>
    <property type="match status" value="1"/>
</dbReference>
<comment type="subcellular location">
    <subcellularLocation>
        <location evidence="1">Secreted</location>
    </subcellularLocation>
</comment>
<gene>
    <name evidence="7" type="ORF">OTU49_001100</name>
</gene>
<dbReference type="GO" id="GO:0001558">
    <property type="term" value="P:regulation of cell growth"/>
    <property type="evidence" value="ECO:0007669"/>
    <property type="project" value="InterPro"/>
</dbReference>
<evidence type="ECO:0000256" key="4">
    <source>
        <dbReference type="ARBA" id="ARBA00023157"/>
    </source>
</evidence>
<keyword evidence="8" id="KW-1185">Reference proteome</keyword>
<dbReference type="SUPFAM" id="SSF57184">
    <property type="entry name" value="Growth factor receptor domain"/>
    <property type="match status" value="1"/>
</dbReference>
<evidence type="ECO:0000313" key="7">
    <source>
        <dbReference type="EMBL" id="KAK8743478.1"/>
    </source>
</evidence>
<sequence>TRATMKGGSGISQLLLLLALLYLSAGHSCPPCNHNECPEMTCPNGIGTDMCGCCPKCTKGLGKPCGGIWNHAGSCDEEFICSNPPNTDNQEPGVCMLKEETDQRLTYFL</sequence>
<evidence type="ECO:0000256" key="2">
    <source>
        <dbReference type="ARBA" id="ARBA00022525"/>
    </source>
</evidence>
<dbReference type="Gene3D" id="4.10.40.20">
    <property type="match status" value="1"/>
</dbReference>
<dbReference type="AlphaFoldDB" id="A0AAW0XU29"/>
<organism evidence="7 8">
    <name type="scientific">Cherax quadricarinatus</name>
    <name type="common">Australian red claw crayfish</name>
    <dbReference type="NCBI Taxonomy" id="27406"/>
    <lineage>
        <taxon>Eukaryota</taxon>
        <taxon>Metazoa</taxon>
        <taxon>Ecdysozoa</taxon>
        <taxon>Arthropoda</taxon>
        <taxon>Crustacea</taxon>
        <taxon>Multicrustacea</taxon>
        <taxon>Malacostraca</taxon>
        <taxon>Eumalacostraca</taxon>
        <taxon>Eucarida</taxon>
        <taxon>Decapoda</taxon>
        <taxon>Pleocyemata</taxon>
        <taxon>Astacidea</taxon>
        <taxon>Parastacoidea</taxon>
        <taxon>Parastacidae</taxon>
        <taxon>Cherax</taxon>
    </lineage>
</organism>